<dbReference type="InterPro" id="IPR029787">
    <property type="entry name" value="Nucleotide_cyclase"/>
</dbReference>
<name>A0A5C6V0M3_9BURK</name>
<evidence type="ECO:0000313" key="5">
    <source>
        <dbReference type="Proteomes" id="UP000321776"/>
    </source>
</evidence>
<feature type="domain" description="EAL" evidence="2">
    <location>
        <begin position="362"/>
        <end position="616"/>
    </location>
</feature>
<dbReference type="Gene3D" id="3.30.450.40">
    <property type="match status" value="1"/>
</dbReference>
<dbReference type="PANTHER" id="PTHR44757:SF2">
    <property type="entry name" value="BIOFILM ARCHITECTURE MAINTENANCE PROTEIN MBAA"/>
    <property type="match status" value="1"/>
</dbReference>
<comment type="caution">
    <text evidence="4">The sequence shown here is derived from an EMBL/GenBank/DDBJ whole genome shotgun (WGS) entry which is preliminary data.</text>
</comment>
<dbReference type="InterPro" id="IPR052155">
    <property type="entry name" value="Biofilm_reg_signaling"/>
</dbReference>
<dbReference type="InterPro" id="IPR029016">
    <property type="entry name" value="GAF-like_dom_sf"/>
</dbReference>
<dbReference type="Pfam" id="PF00563">
    <property type="entry name" value="EAL"/>
    <property type="match status" value="1"/>
</dbReference>
<dbReference type="PROSITE" id="PS50887">
    <property type="entry name" value="GGDEF"/>
    <property type="match status" value="1"/>
</dbReference>
<dbReference type="Pfam" id="PF00990">
    <property type="entry name" value="GGDEF"/>
    <property type="match status" value="1"/>
</dbReference>
<dbReference type="Proteomes" id="UP000321776">
    <property type="component" value="Unassembled WGS sequence"/>
</dbReference>
<dbReference type="AlphaFoldDB" id="A0A5C6V0M3"/>
<dbReference type="SUPFAM" id="SSF141868">
    <property type="entry name" value="EAL domain-like"/>
    <property type="match status" value="1"/>
</dbReference>
<feature type="region of interest" description="Disordered" evidence="1">
    <location>
        <begin position="623"/>
        <end position="646"/>
    </location>
</feature>
<dbReference type="InterPro" id="IPR001633">
    <property type="entry name" value="EAL_dom"/>
</dbReference>
<dbReference type="InterPro" id="IPR003018">
    <property type="entry name" value="GAF"/>
</dbReference>
<dbReference type="SMART" id="SM00065">
    <property type="entry name" value="GAF"/>
    <property type="match status" value="1"/>
</dbReference>
<dbReference type="CDD" id="cd01949">
    <property type="entry name" value="GGDEF"/>
    <property type="match status" value="1"/>
</dbReference>
<evidence type="ECO:0000256" key="1">
    <source>
        <dbReference type="SAM" id="MobiDB-lite"/>
    </source>
</evidence>
<dbReference type="Gene3D" id="3.30.70.270">
    <property type="match status" value="1"/>
</dbReference>
<dbReference type="CDD" id="cd01948">
    <property type="entry name" value="EAL"/>
    <property type="match status" value="1"/>
</dbReference>
<organism evidence="4 5">
    <name type="scientific">Paraburkholderia azotifigens</name>
    <dbReference type="NCBI Taxonomy" id="2057004"/>
    <lineage>
        <taxon>Bacteria</taxon>
        <taxon>Pseudomonadati</taxon>
        <taxon>Pseudomonadota</taxon>
        <taxon>Betaproteobacteria</taxon>
        <taxon>Burkholderiales</taxon>
        <taxon>Burkholderiaceae</taxon>
        <taxon>Paraburkholderia</taxon>
    </lineage>
</organism>
<dbReference type="Gene3D" id="3.20.20.450">
    <property type="entry name" value="EAL domain"/>
    <property type="match status" value="1"/>
</dbReference>
<gene>
    <name evidence="4" type="ORF">FRZ40_32040</name>
</gene>
<dbReference type="SUPFAM" id="SSF55781">
    <property type="entry name" value="GAF domain-like"/>
    <property type="match status" value="1"/>
</dbReference>
<reference evidence="4 5" key="1">
    <citation type="journal article" date="2018" name="Int. J. Syst. Evol. Microbiol.">
        <title>Paraburkholderia azotifigens sp. nov., a nitrogen-fixing bacterium isolated from paddy soil.</title>
        <authorList>
            <person name="Choi G.M."/>
            <person name="Im W.T."/>
        </authorList>
    </citation>
    <scope>NUCLEOTIDE SEQUENCE [LARGE SCALE GENOMIC DNA]</scope>
    <source>
        <strain evidence="4 5">NF 2-5-3</strain>
    </source>
</reference>
<proteinExistence type="predicted"/>
<dbReference type="NCBIfam" id="TIGR00254">
    <property type="entry name" value="GGDEF"/>
    <property type="match status" value="1"/>
</dbReference>
<dbReference type="SUPFAM" id="SSF55073">
    <property type="entry name" value="Nucleotide cyclase"/>
    <property type="match status" value="1"/>
</dbReference>
<evidence type="ECO:0000259" key="2">
    <source>
        <dbReference type="PROSITE" id="PS50883"/>
    </source>
</evidence>
<sequence>MRCPPVLDDEKTRLAALTAYGLSADQALPDLDPVVNIAARVFNMPVAAVNMIGADHVFFAASTGLSAEDLDMRRDVSFCGHAIAHDGVLVVPDATLDERFNQNPLVTGSAGIRFYAGVPLRSPQGHAIGALCVIDHKPHHDFSRDDEVRLRELAQMAADRLELRRVEVAAHQSPVGATTEPEGHDEEVEVHRLANTDTLTGLPNRLFIRRQTEKLLAGTGRAGVILLDLDGFKEVNNELGCLAGDHLLCEVAQRLLRVTATNGTVARVGGDEFVILLENEINHERAMSVARSAISALAGPISANGQEVRVTACCGVAIAPFHAVEALELISNADLALTRAKSIGRAQSFVFVPELRTEVRARRLNNIELDRALSDGEFVLFYQPQVLLSDGSLTGAEALIRWWHPQRGLLSPAAFLPALESGPLASSAGLWVLDQACAQAALWRRRGAENFRIGVNLFSIQLRVGDLVTDVMSALERHGLPPEALELEITENTAFERDTCALEALQRLRQYGVGVAFDDFGTGFASLSSLKRCPVSRLKIDRSFVQGMLGSKEDAAVVRAILGMARSFRVETVAEGVENEQQRKALWEMGCSEGQGYLFGRPLSAVQFDEIFRMGWQSLASQGNRAVPHDNDAQHHKTPSGTVSRS</sequence>
<protein>
    <submittedName>
        <fullName evidence="4">Sensor domain-containing phosphodiesterase</fullName>
    </submittedName>
</protein>
<dbReference type="InterPro" id="IPR000160">
    <property type="entry name" value="GGDEF_dom"/>
</dbReference>
<dbReference type="Pfam" id="PF01590">
    <property type="entry name" value="GAF"/>
    <property type="match status" value="1"/>
</dbReference>
<dbReference type="PROSITE" id="PS50883">
    <property type="entry name" value="EAL"/>
    <property type="match status" value="1"/>
</dbReference>
<feature type="domain" description="GGDEF" evidence="3">
    <location>
        <begin position="220"/>
        <end position="353"/>
    </location>
</feature>
<evidence type="ECO:0000259" key="3">
    <source>
        <dbReference type="PROSITE" id="PS50887"/>
    </source>
</evidence>
<dbReference type="PANTHER" id="PTHR44757">
    <property type="entry name" value="DIGUANYLATE CYCLASE DGCP"/>
    <property type="match status" value="1"/>
</dbReference>
<dbReference type="InterPro" id="IPR043128">
    <property type="entry name" value="Rev_trsase/Diguanyl_cyclase"/>
</dbReference>
<dbReference type="SMART" id="SM00052">
    <property type="entry name" value="EAL"/>
    <property type="match status" value="1"/>
</dbReference>
<evidence type="ECO:0000313" key="4">
    <source>
        <dbReference type="EMBL" id="TXC79067.1"/>
    </source>
</evidence>
<dbReference type="InterPro" id="IPR035919">
    <property type="entry name" value="EAL_sf"/>
</dbReference>
<accession>A0A5C6V0M3</accession>
<dbReference type="EMBL" id="VOQS01000005">
    <property type="protein sequence ID" value="TXC79067.1"/>
    <property type="molecule type" value="Genomic_DNA"/>
</dbReference>
<dbReference type="SMART" id="SM00267">
    <property type="entry name" value="GGDEF"/>
    <property type="match status" value="1"/>
</dbReference>